<dbReference type="PANTHER" id="PTHR42911">
    <property type="entry name" value="MODULATOR OF FTSH PROTEASE HFLC"/>
    <property type="match status" value="1"/>
</dbReference>
<gene>
    <name evidence="3" type="ORF">ACFPWU_08950</name>
</gene>
<dbReference type="PANTHER" id="PTHR42911:SF2">
    <property type="entry name" value="PROHIBITIN FAMILY PROTEIN"/>
    <property type="match status" value="1"/>
</dbReference>
<keyword evidence="4" id="KW-1185">Reference proteome</keyword>
<name>A0ABW1QX07_9ACTN</name>
<protein>
    <submittedName>
        <fullName evidence="3">SPFH domain-containing protein</fullName>
    </submittedName>
</protein>
<keyword evidence="1" id="KW-1133">Transmembrane helix</keyword>
<feature type="domain" description="Band 7" evidence="2">
    <location>
        <begin position="48"/>
        <end position="244"/>
    </location>
</feature>
<reference evidence="4" key="1">
    <citation type="journal article" date="2019" name="Int. J. Syst. Evol. Microbiol.">
        <title>The Global Catalogue of Microorganisms (GCM) 10K type strain sequencing project: providing services to taxonomists for standard genome sequencing and annotation.</title>
        <authorList>
            <consortium name="The Broad Institute Genomics Platform"/>
            <consortium name="The Broad Institute Genome Sequencing Center for Infectious Disease"/>
            <person name="Wu L."/>
            <person name="Ma J."/>
        </authorList>
    </citation>
    <scope>NUCLEOTIDE SEQUENCE [LARGE SCALE GENOMIC DNA]</scope>
    <source>
        <strain evidence="4">DFY28</strain>
    </source>
</reference>
<dbReference type="EMBL" id="JBHSQI010000004">
    <property type="protein sequence ID" value="MFC6153788.1"/>
    <property type="molecule type" value="Genomic_DNA"/>
</dbReference>
<keyword evidence="1" id="KW-0472">Membrane</keyword>
<dbReference type="Pfam" id="PF01145">
    <property type="entry name" value="Band_7"/>
    <property type="match status" value="1"/>
</dbReference>
<evidence type="ECO:0000259" key="2">
    <source>
        <dbReference type="Pfam" id="PF01145"/>
    </source>
</evidence>
<sequence>MFTFIVGAAVLLIGLFVGLASSGATRLLAFVAALVVGGFMVGSSCFTVIQAKNVGVLTSFGKPVASLDAGFHWKAPWQKVTELDGTKITNKYEGEGAIEVRIGDGTTAQVETAIRWSIVGDKADQIYADYRSDDVNETVRESLVETVYKNAINQVLGSYNPTEGIQAVDPTKASMVNFTPDLDALSKQVTDSMRARVAESGGYVGVEFATISQVKLSETTQKKINEFQAEIARTQVALQAEQTNAAQARANKALSASISKDPNILVSRCFDTFDKMVEAAQPVPAGGINCWPGEKADLILTGR</sequence>
<dbReference type="Proteomes" id="UP001596098">
    <property type="component" value="Unassembled WGS sequence"/>
</dbReference>
<keyword evidence="1" id="KW-0812">Transmembrane</keyword>
<evidence type="ECO:0000313" key="3">
    <source>
        <dbReference type="EMBL" id="MFC6153788.1"/>
    </source>
</evidence>
<evidence type="ECO:0000256" key="1">
    <source>
        <dbReference type="SAM" id="Phobius"/>
    </source>
</evidence>
<accession>A0ABW1QX07</accession>
<comment type="caution">
    <text evidence="3">The sequence shown here is derived from an EMBL/GenBank/DDBJ whole genome shotgun (WGS) entry which is preliminary data.</text>
</comment>
<organism evidence="3 4">
    <name type="scientific">Nocardioides yefusunii</name>
    <dbReference type="NCBI Taxonomy" id="2500546"/>
    <lineage>
        <taxon>Bacteria</taxon>
        <taxon>Bacillati</taxon>
        <taxon>Actinomycetota</taxon>
        <taxon>Actinomycetes</taxon>
        <taxon>Propionibacteriales</taxon>
        <taxon>Nocardioidaceae</taxon>
        <taxon>Nocardioides</taxon>
    </lineage>
</organism>
<evidence type="ECO:0000313" key="4">
    <source>
        <dbReference type="Proteomes" id="UP001596098"/>
    </source>
</evidence>
<feature type="transmembrane region" description="Helical" evidence="1">
    <location>
        <begin position="30"/>
        <end position="49"/>
    </location>
</feature>
<dbReference type="RefSeq" id="WP_128219933.1">
    <property type="nucleotide sequence ID" value="NZ_CP034929.1"/>
</dbReference>
<dbReference type="InterPro" id="IPR001107">
    <property type="entry name" value="Band_7"/>
</dbReference>
<proteinExistence type="predicted"/>